<keyword evidence="2" id="KW-0645">Protease</keyword>
<dbReference type="Gene3D" id="2.60.40.10">
    <property type="entry name" value="Immunoglobulins"/>
    <property type="match status" value="1"/>
</dbReference>
<accession>A0ABT6UIP6</accession>
<feature type="non-terminal residue" evidence="2">
    <location>
        <position position="1"/>
    </location>
</feature>
<dbReference type="GO" id="GO:0006508">
    <property type="term" value="P:proteolysis"/>
    <property type="evidence" value="ECO:0007669"/>
    <property type="project" value="UniProtKB-KW"/>
</dbReference>
<feature type="region of interest" description="Disordered" evidence="1">
    <location>
        <begin position="88"/>
        <end position="113"/>
    </location>
</feature>
<dbReference type="EMBL" id="JAOTLW010000047">
    <property type="protein sequence ID" value="MDI5834334.1"/>
    <property type="molecule type" value="Genomic_DNA"/>
</dbReference>
<organism evidence="2 3">
    <name type="scientific">Shewanella xiamenensis</name>
    <dbReference type="NCBI Taxonomy" id="332186"/>
    <lineage>
        <taxon>Bacteria</taxon>
        <taxon>Pseudomonadati</taxon>
        <taxon>Pseudomonadota</taxon>
        <taxon>Gammaproteobacteria</taxon>
        <taxon>Alteromonadales</taxon>
        <taxon>Shewanellaceae</taxon>
        <taxon>Shewanella</taxon>
    </lineage>
</organism>
<evidence type="ECO:0000313" key="2">
    <source>
        <dbReference type="EMBL" id="MDI5834334.1"/>
    </source>
</evidence>
<dbReference type="Proteomes" id="UP001159075">
    <property type="component" value="Unassembled WGS sequence"/>
</dbReference>
<proteinExistence type="predicted"/>
<comment type="caution">
    <text evidence="2">The sequence shown here is derived from an EMBL/GenBank/DDBJ whole genome shotgun (WGS) entry which is preliminary data.</text>
</comment>
<dbReference type="GO" id="GO:0008233">
    <property type="term" value="F:peptidase activity"/>
    <property type="evidence" value="ECO:0007669"/>
    <property type="project" value="UniProtKB-KW"/>
</dbReference>
<dbReference type="InterPro" id="IPR013783">
    <property type="entry name" value="Ig-like_fold"/>
</dbReference>
<evidence type="ECO:0000313" key="3">
    <source>
        <dbReference type="Proteomes" id="UP001159075"/>
    </source>
</evidence>
<keyword evidence="2" id="KW-0378">Hydrolase</keyword>
<gene>
    <name evidence="2" type="ORF">ODY93_22405</name>
</gene>
<keyword evidence="3" id="KW-1185">Reference proteome</keyword>
<protein>
    <submittedName>
        <fullName evidence="2">Serine protease</fullName>
    </submittedName>
</protein>
<name>A0ABT6UIP6_9GAMM</name>
<reference evidence="2 3" key="1">
    <citation type="submission" date="2022-09" db="EMBL/GenBank/DDBJ databases">
        <title>The outer-membrane cytochrome OmcA is essential for infection of Shewanella oneidensis by a zebrafish-associated bacteriophage.</title>
        <authorList>
            <person name="Grenfell A.W."/>
            <person name="Intile P."/>
            <person name="Mcfarlane J."/>
            <person name="Leung D."/>
            <person name="Abdalla K."/>
            <person name="Wold M."/>
            <person name="Kees E."/>
            <person name="Gralnick J."/>
        </authorList>
    </citation>
    <scope>NUCLEOTIDE SEQUENCE [LARGE SCALE GENOMIC DNA]</scope>
    <source>
        <strain evidence="2 3">NF-5</strain>
    </source>
</reference>
<evidence type="ECO:0000256" key="1">
    <source>
        <dbReference type="SAM" id="MobiDB-lite"/>
    </source>
</evidence>
<sequence>KDWILETINGWHYPTLANTPTSGGSVTIEVQSLHADSVIDNATANGDATITGGTCSGATVQPYDICTYTIASNGYEGTVTLDGDQKITINKGRTKPVTPPTPEPEQGSSGGALGSLGLLLGVIVGFTRRKTTR</sequence>